<name>A0AAE9BY88_9CAUD</name>
<accession>A0AAE9BY88</accession>
<dbReference type="Proteomes" id="UP000827282">
    <property type="component" value="Segment"/>
</dbReference>
<feature type="region of interest" description="Disordered" evidence="1">
    <location>
        <begin position="59"/>
        <end position="85"/>
    </location>
</feature>
<evidence type="ECO:0000256" key="1">
    <source>
        <dbReference type="SAM" id="MobiDB-lite"/>
    </source>
</evidence>
<gene>
    <name evidence="2" type="ORF">HRTV-29_gp57</name>
</gene>
<proteinExistence type="predicted"/>
<evidence type="ECO:0000313" key="2">
    <source>
        <dbReference type="EMBL" id="UBF23335.1"/>
    </source>
</evidence>
<dbReference type="EMBL" id="MZ334526">
    <property type="protein sequence ID" value="UBF23335.1"/>
    <property type="molecule type" value="Genomic_DNA"/>
</dbReference>
<protein>
    <submittedName>
        <fullName evidence="2">Uncharacterized protein</fullName>
    </submittedName>
</protein>
<sequence length="85" mass="9759">MMTNDDYSEQYDDLEEKDILLGILTELQQIRVMLQARDTSDDDAPPTFACDRCDAEVPKDKRETHARDAHKAPPSMATEIFTRVE</sequence>
<keyword evidence="3" id="KW-1185">Reference proteome</keyword>
<evidence type="ECO:0000313" key="3">
    <source>
        <dbReference type="Proteomes" id="UP000827282"/>
    </source>
</evidence>
<organism evidence="2 3">
    <name type="scientific">Halorubrum tailed virus 29</name>
    <dbReference type="NCBI Taxonomy" id="2878010"/>
    <lineage>
        <taxon>Viruses</taxon>
        <taxon>Duplodnaviria</taxon>
        <taxon>Heunggongvirae</taxon>
        <taxon>Uroviricota</taxon>
        <taxon>Caudoviricetes</taxon>
        <taxon>Kirjokansivirales</taxon>
        <taxon>Haloferuviridae</taxon>
        <taxon>Dpdavirus</taxon>
        <taxon>Dpdavirus caudatum</taxon>
        <taxon>Dpdavirus HRTV29</taxon>
    </lineage>
</organism>
<reference evidence="2" key="1">
    <citation type="submission" date="2021-05" db="EMBL/GenBank/DDBJ databases">
        <title>Diversity, taxonomy and evolution of archaeal viruses of the class Caudoviricetes.</title>
        <authorList>
            <person name="Liu Y."/>
            <person name="Demina T.A."/>
            <person name="Roux S."/>
            <person name="Aiewsakun P."/>
            <person name="Kazlauskas D."/>
            <person name="Simmonds P."/>
            <person name="Prangishvili D."/>
            <person name="Oksanen H.M."/>
            <person name="Krupovic M."/>
        </authorList>
    </citation>
    <scope>NUCLEOTIDE SEQUENCE</scope>
    <source>
        <strain evidence="2">HRTV-29/29</strain>
    </source>
</reference>
<feature type="compositionally biased region" description="Basic and acidic residues" evidence="1">
    <location>
        <begin position="59"/>
        <end position="71"/>
    </location>
</feature>